<sequence length="523" mass="57913">MMSIIRAIMSFFSNNKMKNKIESTGESLVKFGNKTGDSFEEAGEKIVSNKDKIKEFGEKTAEVGSHMGTIGEGFNSAENLIGDSSNNTQSSGSNQSSGQDSNSSNSSGIGGMFEAIGANMGDISNILIAITSVIELCTILEPVLAGIFTTIAGVSIQAWLPPLLAVAAVVGTITIAIDAFKKAWEKNYGGIREKIEKLKKSFGGIAERISGVFNRVVGYLTSLYDQIINSTAVQDTIIAVIDCLQTGADNFTEFFDFICEKIDSMDFSWIDSLISQISNFLTNVLTGIPPLLQWLSENSKIWLEKIKEVINWLFKAWEEDFGGIRTTITNLAKSLAWFVAQAFKAFEWVFKGVVWLYNNWDTIWADMLKSIEPMVDNLINFAKFVINLWITISSAIKDVWNNAVGFIEETFNNLIKMANTVITKANKARNFLGMNSIPLFEEVDFSGYQIELSGADELKNAIAEIEKLKTEFFKPAHEGEDKDKDKEKNNINLTINNPQIKSLSEMLEQVEEYTAALNSGDLL</sequence>
<reference evidence="2" key="1">
    <citation type="submission" date="2021-03" db="EMBL/GenBank/DDBJ databases">
        <title>Genomic Encyclopedia of Type Strains, Phase IV (KMG-V): Genome sequencing to study the core and pangenomes of soil and plant-associated prokaryotes.</title>
        <authorList>
            <person name="Whitman W."/>
        </authorList>
    </citation>
    <scope>NUCLEOTIDE SEQUENCE</scope>
    <source>
        <strain evidence="2">C4</strain>
    </source>
</reference>
<evidence type="ECO:0000256" key="1">
    <source>
        <dbReference type="SAM" id="MobiDB-lite"/>
    </source>
</evidence>
<feature type="region of interest" description="Disordered" evidence="1">
    <location>
        <begin position="81"/>
        <end position="106"/>
    </location>
</feature>
<dbReference type="SUPFAM" id="SSF48371">
    <property type="entry name" value="ARM repeat"/>
    <property type="match status" value="1"/>
</dbReference>
<dbReference type="EMBL" id="JAGGMV010000011">
    <property type="protein sequence ID" value="MBP2202258.1"/>
    <property type="molecule type" value="Genomic_DNA"/>
</dbReference>
<accession>A0A8J7URY6</accession>
<feature type="compositionally biased region" description="Low complexity" evidence="1">
    <location>
        <begin position="84"/>
        <end position="106"/>
    </location>
</feature>
<comment type="caution">
    <text evidence="2">The sequence shown here is derived from an EMBL/GenBank/DDBJ whole genome shotgun (WGS) entry which is preliminary data.</text>
</comment>
<protein>
    <submittedName>
        <fullName evidence="2">Phage-related protein</fullName>
    </submittedName>
</protein>
<name>A0A8J7URY6_METVO</name>
<proteinExistence type="predicted"/>
<organism evidence="2 3">
    <name type="scientific">Methanococcus voltae</name>
    <dbReference type="NCBI Taxonomy" id="2188"/>
    <lineage>
        <taxon>Archaea</taxon>
        <taxon>Methanobacteriati</taxon>
        <taxon>Methanobacteriota</taxon>
        <taxon>Methanomada group</taxon>
        <taxon>Methanococci</taxon>
        <taxon>Methanococcales</taxon>
        <taxon>Methanococcaceae</taxon>
        <taxon>Methanococcus</taxon>
    </lineage>
</organism>
<dbReference type="Proteomes" id="UP000740329">
    <property type="component" value="Unassembled WGS sequence"/>
</dbReference>
<evidence type="ECO:0000313" key="2">
    <source>
        <dbReference type="EMBL" id="MBP2202258.1"/>
    </source>
</evidence>
<gene>
    <name evidence="2" type="ORF">J3E07_001699</name>
</gene>
<dbReference type="InterPro" id="IPR016024">
    <property type="entry name" value="ARM-type_fold"/>
</dbReference>
<dbReference type="RefSeq" id="WP_209591767.1">
    <property type="nucleotide sequence ID" value="NZ_JAGGMV010000011.1"/>
</dbReference>
<evidence type="ECO:0000313" key="3">
    <source>
        <dbReference type="Proteomes" id="UP000740329"/>
    </source>
</evidence>
<dbReference type="AlphaFoldDB" id="A0A8J7URY6"/>